<keyword evidence="1" id="KW-0812">Transmembrane</keyword>
<protein>
    <submittedName>
        <fullName evidence="3">SHOCT domain-containing protein</fullName>
    </submittedName>
</protein>
<name>A0AAW4WY38_9FIRM</name>
<reference evidence="3 4" key="1">
    <citation type="submission" date="2021-10" db="EMBL/GenBank/DDBJ databases">
        <authorList>
            <person name="Grouzdev D.S."/>
            <person name="Pantiukh K.S."/>
            <person name="Krutkina M.S."/>
        </authorList>
    </citation>
    <scope>NUCLEOTIDE SEQUENCE [LARGE SCALE GENOMIC DNA]</scope>
    <source>
        <strain evidence="3 4">Z-7514</strain>
    </source>
</reference>
<dbReference type="AlphaFoldDB" id="A0AAW4WY38"/>
<keyword evidence="4" id="KW-1185">Reference proteome</keyword>
<accession>A0AAW4WY38</accession>
<comment type="caution">
    <text evidence="3">The sequence shown here is derived from an EMBL/GenBank/DDBJ whole genome shotgun (WGS) entry which is preliminary data.</text>
</comment>
<feature type="transmembrane region" description="Helical" evidence="1">
    <location>
        <begin position="6"/>
        <end position="27"/>
    </location>
</feature>
<sequence>MPFLFGGMWFFPMFLMPIIFLFMFFTLHKKGFFTKCMNSMQENNNSKVKSNYYLEEDSSNLKALEIIKERYAKGDITKEEYKEMKEELSK</sequence>
<keyword evidence="1" id="KW-0472">Membrane</keyword>
<dbReference type="RefSeq" id="WP_229343322.1">
    <property type="nucleotide sequence ID" value="NZ_JAJFAT010000001.1"/>
</dbReference>
<organism evidence="3 4">
    <name type="scientific">Halanaerobium polyolivorans</name>
    <dbReference type="NCBI Taxonomy" id="2886943"/>
    <lineage>
        <taxon>Bacteria</taxon>
        <taxon>Bacillati</taxon>
        <taxon>Bacillota</taxon>
        <taxon>Clostridia</taxon>
        <taxon>Halanaerobiales</taxon>
        <taxon>Halanaerobiaceae</taxon>
        <taxon>Halanaerobium</taxon>
    </lineage>
</organism>
<keyword evidence="1" id="KW-1133">Transmembrane helix</keyword>
<evidence type="ECO:0000256" key="1">
    <source>
        <dbReference type="SAM" id="Phobius"/>
    </source>
</evidence>
<evidence type="ECO:0000313" key="3">
    <source>
        <dbReference type="EMBL" id="MCC3143955.1"/>
    </source>
</evidence>
<evidence type="ECO:0000259" key="2">
    <source>
        <dbReference type="Pfam" id="PF09851"/>
    </source>
</evidence>
<proteinExistence type="predicted"/>
<gene>
    <name evidence="3" type="ORF">LJ207_01285</name>
</gene>
<dbReference type="EMBL" id="JAJFAT010000001">
    <property type="protein sequence ID" value="MCC3143955.1"/>
    <property type="molecule type" value="Genomic_DNA"/>
</dbReference>
<dbReference type="Pfam" id="PF09851">
    <property type="entry name" value="SHOCT"/>
    <property type="match status" value="1"/>
</dbReference>
<dbReference type="Proteomes" id="UP001199296">
    <property type="component" value="Unassembled WGS sequence"/>
</dbReference>
<dbReference type="InterPro" id="IPR018649">
    <property type="entry name" value="SHOCT"/>
</dbReference>
<feature type="domain" description="SHOCT" evidence="2">
    <location>
        <begin position="63"/>
        <end position="88"/>
    </location>
</feature>
<evidence type="ECO:0000313" key="4">
    <source>
        <dbReference type="Proteomes" id="UP001199296"/>
    </source>
</evidence>